<evidence type="ECO:0000256" key="1">
    <source>
        <dbReference type="SAM" id="MobiDB-lite"/>
    </source>
</evidence>
<protein>
    <submittedName>
        <fullName evidence="2">Uncharacterized protein</fullName>
    </submittedName>
</protein>
<feature type="non-terminal residue" evidence="2">
    <location>
        <position position="1"/>
    </location>
</feature>
<proteinExistence type="predicted"/>
<sequence>AKCGKLVAVTWKAGEYLPLGSVLVLVEVFDLSNLSKLLCCCLARVFYCLHLTWNLASSNTLASTSLPPSSPEKWTTVKRKFKQTPHPFPSHNRPHRPSRSPPSAPTNGRRSAGRAPGRIPALRLSKRPLMLPLLRCLYAPRVPSPLVHMSRDDVSDLFASVSCPSSPPLISSSPDILSNSLPESGLSQDLPVLQPSTAMPSSSSSVEPTAVFSLSEAAPISPLLITPTLLPLSTLACTPSSSIVPSPALSLLLAFIEPPPLTGQLKRSSGPLLC</sequence>
<organism evidence="2 3">
    <name type="scientific">Amborella trichopoda</name>
    <dbReference type="NCBI Taxonomy" id="13333"/>
    <lineage>
        <taxon>Eukaryota</taxon>
        <taxon>Viridiplantae</taxon>
        <taxon>Streptophyta</taxon>
        <taxon>Embryophyta</taxon>
        <taxon>Tracheophyta</taxon>
        <taxon>Spermatophyta</taxon>
        <taxon>Magnoliopsida</taxon>
        <taxon>Amborellales</taxon>
        <taxon>Amborellaceae</taxon>
        <taxon>Amborella</taxon>
    </lineage>
</organism>
<accession>W1PVS4</accession>
<dbReference type="Proteomes" id="UP000017836">
    <property type="component" value="Unassembled WGS sequence"/>
</dbReference>
<dbReference type="EMBL" id="KI392664">
    <property type="protein sequence ID" value="ERN11929.1"/>
    <property type="molecule type" value="Genomic_DNA"/>
</dbReference>
<reference evidence="3" key="1">
    <citation type="journal article" date="2013" name="Science">
        <title>The Amborella genome and the evolution of flowering plants.</title>
        <authorList>
            <consortium name="Amborella Genome Project"/>
        </authorList>
    </citation>
    <scope>NUCLEOTIDE SEQUENCE [LARGE SCALE GENOMIC DNA]</scope>
</reference>
<evidence type="ECO:0000313" key="2">
    <source>
        <dbReference type="EMBL" id="ERN11929.1"/>
    </source>
</evidence>
<dbReference type="AlphaFoldDB" id="W1PVS4"/>
<feature type="region of interest" description="Disordered" evidence="1">
    <location>
        <begin position="62"/>
        <end position="119"/>
    </location>
</feature>
<evidence type="ECO:0000313" key="3">
    <source>
        <dbReference type="Proteomes" id="UP000017836"/>
    </source>
</evidence>
<gene>
    <name evidence="2" type="ORF">AMTR_s00020p00246500</name>
</gene>
<dbReference type="Gramene" id="ERN11929">
    <property type="protein sequence ID" value="ERN11929"/>
    <property type="gene ID" value="AMTR_s00020p00246500"/>
</dbReference>
<keyword evidence="3" id="KW-1185">Reference proteome</keyword>
<name>W1PVS4_AMBTC</name>
<dbReference type="HOGENOM" id="CLU_1017732_0_0_1"/>